<proteinExistence type="predicted"/>
<evidence type="ECO:0000313" key="3">
    <source>
        <dbReference type="Proteomes" id="UP000823769"/>
    </source>
</evidence>
<name>A0A9D9IZE7_9BACT</name>
<dbReference type="AlphaFoldDB" id="A0A9D9IZE7"/>
<dbReference type="Proteomes" id="UP000823769">
    <property type="component" value="Unassembled WGS sequence"/>
</dbReference>
<evidence type="ECO:0000313" key="2">
    <source>
        <dbReference type="EMBL" id="MBO8480896.1"/>
    </source>
</evidence>
<gene>
    <name evidence="2" type="ORF">IAB76_07335</name>
</gene>
<evidence type="ECO:0000256" key="1">
    <source>
        <dbReference type="SAM" id="Coils"/>
    </source>
</evidence>
<dbReference type="EMBL" id="JADILW010000110">
    <property type="protein sequence ID" value="MBO8480896.1"/>
    <property type="molecule type" value="Genomic_DNA"/>
</dbReference>
<reference evidence="2" key="2">
    <citation type="journal article" date="2021" name="PeerJ">
        <title>Extensive microbial diversity within the chicken gut microbiome revealed by metagenomics and culture.</title>
        <authorList>
            <person name="Gilroy R."/>
            <person name="Ravi A."/>
            <person name="Getino M."/>
            <person name="Pursley I."/>
            <person name="Horton D.L."/>
            <person name="Alikhan N.F."/>
            <person name="Baker D."/>
            <person name="Gharbi K."/>
            <person name="Hall N."/>
            <person name="Watson M."/>
            <person name="Adriaenssens E.M."/>
            <person name="Foster-Nyarko E."/>
            <person name="Jarju S."/>
            <person name="Secka A."/>
            <person name="Antonio M."/>
            <person name="Oren A."/>
            <person name="Chaudhuri R.R."/>
            <person name="La Ragione R."/>
            <person name="Hildebrand F."/>
            <person name="Pallen M.J."/>
        </authorList>
    </citation>
    <scope>NUCLEOTIDE SEQUENCE</scope>
    <source>
        <strain evidence="2">B3-1481</strain>
    </source>
</reference>
<protein>
    <submittedName>
        <fullName evidence="2">Uncharacterized protein</fullName>
    </submittedName>
</protein>
<accession>A0A9D9IZE7</accession>
<sequence>MFDELKADIARLVALYEKEKQRADSLAGLLTERDAQVRKYREEVKKCKEQITDLNLQIDNLRLRSAFSSDSDRSQAEAGIDKLIKEIDECIKLLES</sequence>
<organism evidence="2 3">
    <name type="scientific">Candidatus Cryptobacteroides avistercoris</name>
    <dbReference type="NCBI Taxonomy" id="2840758"/>
    <lineage>
        <taxon>Bacteria</taxon>
        <taxon>Pseudomonadati</taxon>
        <taxon>Bacteroidota</taxon>
        <taxon>Bacteroidia</taxon>
        <taxon>Bacteroidales</taxon>
        <taxon>Candidatus Cryptobacteroides</taxon>
    </lineage>
</organism>
<keyword evidence="1" id="KW-0175">Coiled coil</keyword>
<reference evidence="2" key="1">
    <citation type="submission" date="2020-10" db="EMBL/GenBank/DDBJ databases">
        <authorList>
            <person name="Gilroy R."/>
        </authorList>
    </citation>
    <scope>NUCLEOTIDE SEQUENCE</scope>
    <source>
        <strain evidence="2">B3-1481</strain>
    </source>
</reference>
<comment type="caution">
    <text evidence="2">The sequence shown here is derived from an EMBL/GenBank/DDBJ whole genome shotgun (WGS) entry which is preliminary data.</text>
</comment>
<feature type="coiled-coil region" evidence="1">
    <location>
        <begin position="2"/>
        <end position="64"/>
    </location>
</feature>